<dbReference type="GO" id="GO:0003924">
    <property type="term" value="F:GTPase activity"/>
    <property type="evidence" value="ECO:0007669"/>
    <property type="project" value="TreeGrafter"/>
</dbReference>
<evidence type="ECO:0000256" key="8">
    <source>
        <dbReference type="ARBA" id="ARBA00023242"/>
    </source>
</evidence>
<dbReference type="InterPro" id="IPR003593">
    <property type="entry name" value="AAA+_ATPase"/>
</dbReference>
<feature type="compositionally biased region" description="Basic and acidic residues" evidence="11">
    <location>
        <begin position="656"/>
        <end position="673"/>
    </location>
</feature>
<evidence type="ECO:0000313" key="13">
    <source>
        <dbReference type="EMBL" id="GAO48867.1"/>
    </source>
</evidence>
<feature type="region of interest" description="Disordered" evidence="11">
    <location>
        <begin position="700"/>
        <end position="776"/>
    </location>
</feature>
<dbReference type="SMART" id="SM00785">
    <property type="entry name" value="AARP2CN"/>
    <property type="match status" value="1"/>
</dbReference>
<evidence type="ECO:0000256" key="1">
    <source>
        <dbReference type="ARBA" id="ARBA00004604"/>
    </source>
</evidence>
<feature type="region of interest" description="Disordered" evidence="11">
    <location>
        <begin position="491"/>
        <end position="583"/>
    </location>
</feature>
<evidence type="ECO:0000259" key="12">
    <source>
        <dbReference type="PROSITE" id="PS51714"/>
    </source>
</evidence>
<keyword evidence="7" id="KW-0342">GTP-binding</keyword>
<evidence type="ECO:0000256" key="2">
    <source>
        <dbReference type="ARBA" id="ARBA00022517"/>
    </source>
</evidence>
<dbReference type="InterPro" id="IPR030387">
    <property type="entry name" value="G_Bms1/Tsr1_dom"/>
</dbReference>
<dbReference type="GO" id="GO:0005654">
    <property type="term" value="C:nucleoplasm"/>
    <property type="evidence" value="ECO:0007669"/>
    <property type="project" value="UniProtKB-ARBA"/>
</dbReference>
<dbReference type="PROSITE" id="PS51714">
    <property type="entry name" value="G_BMS1"/>
    <property type="match status" value="1"/>
</dbReference>
<protein>
    <recommendedName>
        <fullName evidence="12">Bms1-type G domain-containing protein</fullName>
    </recommendedName>
</protein>
<feature type="region of interest" description="Disordered" evidence="11">
    <location>
        <begin position="75"/>
        <end position="136"/>
    </location>
</feature>
<feature type="compositionally biased region" description="Basic and acidic residues" evidence="11">
    <location>
        <begin position="1208"/>
        <end position="1218"/>
    </location>
</feature>
<sequence>MGLDCRRRQIPCNYLEYPCYTDRQLLPIRTVLPRSFILIGLTCSKFRSPPVIVLQVLDTENLGKQCSFEQSYRLSSGRMSDDQKHRQFRQKQAGPKADRKNAANKKLGSTGQNVKAYAPNSARRAERQARRSADVGQKKLHVPMVDRTPDEAPPVIVAVVGPPGTGKTTLIKSLVKRFSKHSLSDIKGPVTVVSGKTRRLTFIECANDINSMIDIAKVADLILLLIDGNFGFEMETMEFLNILAPHGMPKIMGILTHLDLFKKPATLRAQKKRLKQRFWTEIYNGAKLFYLSGVINGRYPDREVLNLARFISVMKFRPLQWRNQHPYLLADRLEDLTPPEQVHENPGCDRTITLYGYLRGTNLPASGARVHIPGVADLTCAEVSILDDPCPAPGAAKKRRSLSEKAKLIYAPMSDVNGVMFDKDAVYINVPGNFTRKEKLALKDDGAAVDESDESEGEYDGFGERMIMNLQDMKNKLGEAGEQGLRLFSGGDALKEVKDDGPADTGRKGRRVPTAFANGAAATAADDDDELEGLDDGEDEEEDDFDEDVDGEARIGQDDEDQEEEDVAFAESDSDMGDYSDDEDIHGALRWKSNMRENAEKMFHAKRRVDLNRLIYGDDALTSDVVIREWRKSKGLLNEEDIEEEDIEQADEEEDFFKPVGKDEKSKKEEEWVDRTKADVNLDDLDEWDDEQTLESIRNRFITGSLADQKKDGAETDGETTAVEDEDADEVYGDFEDMETGEVFTGEGKESSLGDDKVEEGEEKTEEMDLDAERAANARKKEELRLRFEEEDRGDKESKEDYDWHEEQKAKIAKQLEINNAALGDLDPVSRAKIEGYRAGQYVRLLFHNVPAEFVQHFDPKYPVVVGGLLTTEEKFGFLQVRIKKHRWHRKILKTNDPLVFSLGWRRFQSIPIYSISDSRTRNRMLKYTPEHMHCFATFYGPMTAPNTGFCAVQTVANKLATGAFRIAATGVVLDLDQSTEIVKKLKLTGEPTKVYKNTAFIKNMFNSALEVAKFEGANIRTVSGIRGQIKKALGKPEGQFRATFEDKILMKDIVFLRAWYPVKPRKFYNPVTSLLLQDKTAWEGMRLTGAVRREMAVATPLPANSQYRPVERKTRKFNPLKVPRALQAALPYASKPRIMNAQKKPTYMQKRAVIVTDSAERKARDLMQKVHTLNADKTRKRKEKQEERRGVYRKKVEEGLVKKVAREKKETKQYFEKQRKRGIHSEGGGGKRQRTD</sequence>
<comment type="subcellular location">
    <subcellularLocation>
        <location evidence="1">Nucleus</location>
        <location evidence="1">Nucleolus</location>
    </subcellularLocation>
</comment>
<keyword evidence="3" id="KW-0597">Phosphoprotein</keyword>
<dbReference type="InterPro" id="IPR007034">
    <property type="entry name" value="BMS1_TSR1_C"/>
</dbReference>
<dbReference type="Pfam" id="PF08142">
    <property type="entry name" value="AARP2CN"/>
    <property type="match status" value="1"/>
</dbReference>
<dbReference type="Gene3D" id="3.40.50.300">
    <property type="entry name" value="P-loop containing nucleotide triphosphate hydrolases"/>
    <property type="match status" value="1"/>
</dbReference>
<dbReference type="GO" id="GO:0000462">
    <property type="term" value="P:maturation of SSU-rRNA from tricistronic rRNA transcript (SSU-rRNA, 5.8S rRNA, LSU-rRNA)"/>
    <property type="evidence" value="ECO:0007669"/>
    <property type="project" value="TreeGrafter"/>
</dbReference>
<reference evidence="13 14" key="1">
    <citation type="journal article" date="2011" name="J. Gen. Appl. Microbiol.">
        <title>Draft genome sequencing of the enigmatic yeast Saitoella complicata.</title>
        <authorList>
            <person name="Nishida H."/>
            <person name="Hamamoto M."/>
            <person name="Sugiyama J."/>
        </authorList>
    </citation>
    <scope>NUCLEOTIDE SEQUENCE [LARGE SCALE GENOMIC DNA]</scope>
    <source>
        <strain evidence="13 14">NRRL Y-17804</strain>
    </source>
</reference>
<reference evidence="13 14" key="3">
    <citation type="journal article" date="2015" name="Genome Announc.">
        <title>Draft Genome Sequence of the Archiascomycetous Yeast Saitoella complicata.</title>
        <authorList>
            <person name="Yamauchi K."/>
            <person name="Kondo S."/>
            <person name="Hamamoto M."/>
            <person name="Takahashi Y."/>
            <person name="Ogura Y."/>
            <person name="Hayashi T."/>
            <person name="Nishida H."/>
        </authorList>
    </citation>
    <scope>NUCLEOTIDE SEQUENCE [LARGE SCALE GENOMIC DNA]</scope>
    <source>
        <strain evidence="13 14">NRRL Y-17804</strain>
    </source>
</reference>
<dbReference type="GO" id="GO:0000479">
    <property type="term" value="P:endonucleolytic cleavage of tricistronic rRNA transcript (SSU-rRNA, 5.8S rRNA, LSU-rRNA)"/>
    <property type="evidence" value="ECO:0007669"/>
    <property type="project" value="TreeGrafter"/>
</dbReference>
<keyword evidence="2" id="KW-0690">Ribosome biogenesis</keyword>
<dbReference type="FunFam" id="3.40.50.300:FF:000105">
    <property type="entry name" value="BMS1 ribosome biogenesis factor"/>
    <property type="match status" value="1"/>
</dbReference>
<dbReference type="GO" id="GO:0034511">
    <property type="term" value="F:U3 snoRNA binding"/>
    <property type="evidence" value="ECO:0007669"/>
    <property type="project" value="TreeGrafter"/>
</dbReference>
<dbReference type="GO" id="GO:0005525">
    <property type="term" value="F:GTP binding"/>
    <property type="evidence" value="ECO:0007669"/>
    <property type="project" value="UniProtKB-KW"/>
</dbReference>
<evidence type="ECO:0000256" key="6">
    <source>
        <dbReference type="ARBA" id="ARBA00022840"/>
    </source>
</evidence>
<proteinExistence type="inferred from homology"/>
<accession>A0A0E9NG85</accession>
<keyword evidence="14" id="KW-1185">Reference proteome</keyword>
<dbReference type="EMBL" id="BACD03000018">
    <property type="protein sequence ID" value="GAO48867.1"/>
    <property type="molecule type" value="Genomic_DNA"/>
</dbReference>
<dbReference type="GO" id="GO:0005524">
    <property type="term" value="F:ATP binding"/>
    <property type="evidence" value="ECO:0007669"/>
    <property type="project" value="UniProtKB-KW"/>
</dbReference>
<feature type="domain" description="Bms1-type G" evidence="12">
    <location>
        <begin position="153"/>
        <end position="317"/>
    </location>
</feature>
<evidence type="ECO:0000256" key="11">
    <source>
        <dbReference type="SAM" id="MobiDB-lite"/>
    </source>
</evidence>
<feature type="compositionally biased region" description="Acidic residues" evidence="11">
    <location>
        <begin position="558"/>
        <end position="583"/>
    </location>
</feature>
<dbReference type="InterPro" id="IPR003959">
    <property type="entry name" value="ATPase_AAA_core"/>
</dbReference>
<dbReference type="AlphaFoldDB" id="A0A0E9NG85"/>
<comment type="similarity">
    <text evidence="10">Belongs to the TRAFAC class translation factor GTPase superfamily. Bms1-like GTPase family. BMS1 subfamily.</text>
</comment>
<feature type="region of interest" description="Disordered" evidence="11">
    <location>
        <begin position="1208"/>
        <end position="1237"/>
    </location>
</feature>
<dbReference type="CDD" id="cd01882">
    <property type="entry name" value="BMS1"/>
    <property type="match status" value="1"/>
</dbReference>
<dbReference type="PANTHER" id="PTHR12858">
    <property type="entry name" value="RIBOSOME BIOGENESIS PROTEIN"/>
    <property type="match status" value="1"/>
</dbReference>
<dbReference type="PANTHER" id="PTHR12858:SF2">
    <property type="entry name" value="RIBOSOME BIOGENESIS PROTEIN BMS1 HOMOLOG"/>
    <property type="match status" value="1"/>
</dbReference>
<gene>
    <name evidence="13" type="ORF">G7K_3031-t1</name>
</gene>
<evidence type="ECO:0000256" key="10">
    <source>
        <dbReference type="ARBA" id="ARBA00061391"/>
    </source>
</evidence>
<dbReference type="InterPro" id="IPR027417">
    <property type="entry name" value="P-loop_NTPase"/>
</dbReference>
<keyword evidence="5" id="KW-0378">Hydrolase</keyword>
<dbReference type="GO" id="GO:0016887">
    <property type="term" value="F:ATP hydrolysis activity"/>
    <property type="evidence" value="ECO:0007669"/>
    <property type="project" value="InterPro"/>
</dbReference>
<evidence type="ECO:0000256" key="3">
    <source>
        <dbReference type="ARBA" id="ARBA00022553"/>
    </source>
</evidence>
<evidence type="ECO:0000256" key="7">
    <source>
        <dbReference type="ARBA" id="ARBA00023134"/>
    </source>
</evidence>
<dbReference type="Proteomes" id="UP000033140">
    <property type="component" value="Unassembled WGS sequence"/>
</dbReference>
<evidence type="ECO:0000256" key="4">
    <source>
        <dbReference type="ARBA" id="ARBA00022741"/>
    </source>
</evidence>
<feature type="compositionally biased region" description="Basic and acidic residues" evidence="11">
    <location>
        <begin position="1184"/>
        <end position="1196"/>
    </location>
</feature>
<feature type="compositionally biased region" description="Basic and acidic residues" evidence="11">
    <location>
        <begin position="493"/>
        <end position="507"/>
    </location>
</feature>
<dbReference type="Pfam" id="PF04950">
    <property type="entry name" value="RIBIOP_C"/>
    <property type="match status" value="1"/>
</dbReference>
<comment type="catalytic activity">
    <reaction evidence="9">
        <text>GTP + H2O = GDP + phosphate + H(+)</text>
        <dbReference type="Rhea" id="RHEA:19669"/>
        <dbReference type="ChEBI" id="CHEBI:15377"/>
        <dbReference type="ChEBI" id="CHEBI:15378"/>
        <dbReference type="ChEBI" id="CHEBI:37565"/>
        <dbReference type="ChEBI" id="CHEBI:43474"/>
        <dbReference type="ChEBI" id="CHEBI:58189"/>
    </reaction>
    <physiologicalReaction direction="left-to-right" evidence="9">
        <dbReference type="Rhea" id="RHEA:19670"/>
    </physiologicalReaction>
</comment>
<dbReference type="GO" id="GO:0032040">
    <property type="term" value="C:small-subunit processome"/>
    <property type="evidence" value="ECO:0007669"/>
    <property type="project" value="UniProtKB-ARBA"/>
</dbReference>
<feature type="compositionally biased region" description="Acidic residues" evidence="11">
    <location>
        <begin position="642"/>
        <end position="655"/>
    </location>
</feature>
<keyword evidence="6" id="KW-0067">ATP-binding</keyword>
<feature type="compositionally biased region" description="Basic and acidic residues" evidence="11">
    <location>
        <begin position="123"/>
        <end position="136"/>
    </location>
</feature>
<dbReference type="OMA" id="KLHVPMV"/>
<name>A0A0E9NG85_SAICN</name>
<evidence type="ECO:0000313" key="14">
    <source>
        <dbReference type="Proteomes" id="UP000033140"/>
    </source>
</evidence>
<keyword evidence="8" id="KW-0539">Nucleus</keyword>
<dbReference type="InterPro" id="IPR037875">
    <property type="entry name" value="Bms1_N"/>
</dbReference>
<feature type="region of interest" description="Disordered" evidence="11">
    <location>
        <begin position="1173"/>
        <end position="1196"/>
    </location>
</feature>
<dbReference type="InterPro" id="IPR012948">
    <property type="entry name" value="AARP2CN"/>
</dbReference>
<feature type="compositionally biased region" description="Basic and acidic residues" evidence="11">
    <location>
        <begin position="747"/>
        <end position="756"/>
    </location>
</feature>
<dbReference type="SUPFAM" id="SSF52540">
    <property type="entry name" value="P-loop containing nucleoside triphosphate hydrolases"/>
    <property type="match status" value="1"/>
</dbReference>
<dbReference type="InterPro" id="IPR039761">
    <property type="entry name" value="Bms1/Tsr1"/>
</dbReference>
<feature type="compositionally biased region" description="Acidic residues" evidence="11">
    <location>
        <begin position="757"/>
        <end position="770"/>
    </location>
</feature>
<comment type="caution">
    <text evidence="13">The sequence shown here is derived from an EMBL/GenBank/DDBJ whole genome shotgun (WGS) entry which is preliminary data.</text>
</comment>
<feature type="compositionally biased region" description="Acidic residues" evidence="11">
    <location>
        <begin position="525"/>
        <end position="550"/>
    </location>
</feature>
<keyword evidence="4" id="KW-0547">Nucleotide-binding</keyword>
<evidence type="ECO:0000256" key="9">
    <source>
        <dbReference type="ARBA" id="ARBA00049117"/>
    </source>
</evidence>
<feature type="compositionally biased region" description="Acidic residues" evidence="11">
    <location>
        <begin position="715"/>
        <end position="740"/>
    </location>
</feature>
<feature type="compositionally biased region" description="Low complexity" evidence="11">
    <location>
        <begin position="515"/>
        <end position="524"/>
    </location>
</feature>
<dbReference type="SMART" id="SM01362">
    <property type="entry name" value="DUF663"/>
    <property type="match status" value="1"/>
</dbReference>
<reference evidence="13 14" key="2">
    <citation type="journal article" date="2014" name="J. Gen. Appl. Microbiol.">
        <title>The early diverging ascomycetous budding yeast Saitoella complicata has three histone deacetylases belonging to the Clr6, Hos2, and Rpd3 lineages.</title>
        <authorList>
            <person name="Nishida H."/>
            <person name="Matsumoto T."/>
            <person name="Kondo S."/>
            <person name="Hamamoto M."/>
            <person name="Yoshikawa H."/>
        </authorList>
    </citation>
    <scope>NUCLEOTIDE SEQUENCE [LARGE SCALE GENOMIC DNA]</scope>
    <source>
        <strain evidence="13 14">NRRL Y-17804</strain>
    </source>
</reference>
<organism evidence="13 14">
    <name type="scientific">Saitoella complicata (strain BCRC 22490 / CBS 7301 / JCM 7358 / NBRC 10748 / NRRL Y-17804)</name>
    <dbReference type="NCBI Taxonomy" id="698492"/>
    <lineage>
        <taxon>Eukaryota</taxon>
        <taxon>Fungi</taxon>
        <taxon>Dikarya</taxon>
        <taxon>Ascomycota</taxon>
        <taxon>Taphrinomycotina</taxon>
        <taxon>Taphrinomycotina incertae sedis</taxon>
        <taxon>Saitoella</taxon>
    </lineage>
</organism>
<evidence type="ECO:0000256" key="5">
    <source>
        <dbReference type="ARBA" id="ARBA00022801"/>
    </source>
</evidence>
<dbReference type="STRING" id="698492.A0A0E9NG85"/>
<dbReference type="Pfam" id="PF00004">
    <property type="entry name" value="AAA"/>
    <property type="match status" value="1"/>
</dbReference>
<feature type="region of interest" description="Disordered" evidence="11">
    <location>
        <begin position="642"/>
        <end position="673"/>
    </location>
</feature>
<dbReference type="SMART" id="SM00382">
    <property type="entry name" value="AAA"/>
    <property type="match status" value="1"/>
</dbReference>
<dbReference type="GO" id="GO:0030686">
    <property type="term" value="C:90S preribosome"/>
    <property type="evidence" value="ECO:0007669"/>
    <property type="project" value="TreeGrafter"/>
</dbReference>